<evidence type="ECO:0000259" key="1">
    <source>
        <dbReference type="Pfam" id="PF13643"/>
    </source>
</evidence>
<dbReference type="InterPro" id="IPR025285">
    <property type="entry name" value="DUF4145"/>
</dbReference>
<sequence>MANMSLWGGTAYQGGADFERETYSQAHQCDHCRNLLIRYGSIDGEGPEKWLPRAGTQKEFPDVPVEIASLAIEAHDSLSVNAGRGAVVLARAVIEATAKDKGIGSGNLYSKIDQMHTSGLIREHIKEAAHEVRLGGNDVAHGDILSGPFSYEETAEILTLMDEVLLEVYQSPARVERARQQRLNRQQSSTNP</sequence>
<accession>A0A940RTA5</accession>
<dbReference type="EMBL" id="JAGIQL010000001">
    <property type="protein sequence ID" value="MBP0455991.1"/>
    <property type="molecule type" value="Genomic_DNA"/>
</dbReference>
<gene>
    <name evidence="2" type="ORF">JFN87_00540</name>
</gene>
<feature type="domain" description="DUF4145" evidence="1">
    <location>
        <begin position="73"/>
        <end position="153"/>
    </location>
</feature>
<keyword evidence="3" id="KW-1185">Reference proteome</keyword>
<name>A0A940RTA5_9ACTN</name>
<protein>
    <submittedName>
        <fullName evidence="2">DUF4145 domain-containing protein</fullName>
    </submittedName>
</protein>
<proteinExistence type="predicted"/>
<evidence type="ECO:0000313" key="2">
    <source>
        <dbReference type="EMBL" id="MBP0455991.1"/>
    </source>
</evidence>
<evidence type="ECO:0000313" key="3">
    <source>
        <dbReference type="Proteomes" id="UP000670475"/>
    </source>
</evidence>
<dbReference type="AlphaFoldDB" id="A0A940RTA5"/>
<reference evidence="2" key="1">
    <citation type="submission" date="2021-03" db="EMBL/GenBank/DDBJ databases">
        <title>Whole genome sequence of Streptomyces bomunensis MMS17-BM035.</title>
        <authorList>
            <person name="Lee J.H."/>
        </authorList>
    </citation>
    <scope>NUCLEOTIDE SEQUENCE</scope>
    <source>
        <strain evidence="2">MMS17-BM035</strain>
    </source>
</reference>
<organism evidence="2 3">
    <name type="scientific">Streptomyces montanisoli</name>
    <dbReference type="NCBI Taxonomy" id="2798581"/>
    <lineage>
        <taxon>Bacteria</taxon>
        <taxon>Bacillati</taxon>
        <taxon>Actinomycetota</taxon>
        <taxon>Actinomycetes</taxon>
        <taxon>Kitasatosporales</taxon>
        <taxon>Streptomycetaceae</taxon>
        <taxon>Streptomyces</taxon>
    </lineage>
</organism>
<comment type="caution">
    <text evidence="2">The sequence shown here is derived from an EMBL/GenBank/DDBJ whole genome shotgun (WGS) entry which is preliminary data.</text>
</comment>
<dbReference type="Proteomes" id="UP000670475">
    <property type="component" value="Unassembled WGS sequence"/>
</dbReference>
<dbReference type="Pfam" id="PF13643">
    <property type="entry name" value="DUF4145"/>
    <property type="match status" value="1"/>
</dbReference>